<name>A0A4C1X642_EUMVA</name>
<evidence type="ECO:0000313" key="3">
    <source>
        <dbReference type="Proteomes" id="UP000299102"/>
    </source>
</evidence>
<gene>
    <name evidence="2" type="ORF">EVAR_40920_1</name>
</gene>
<protein>
    <submittedName>
        <fullName evidence="2">Uncharacterized protein</fullName>
    </submittedName>
</protein>
<dbReference type="EMBL" id="BGZK01000733">
    <property type="protein sequence ID" value="GBP58352.1"/>
    <property type="molecule type" value="Genomic_DNA"/>
</dbReference>
<sequence>MNLEDLSVCNIEGAFAKESAVGSSLIDEVPPYSTGRPEQARRLPPAAAGRRAVPTNSMALHSTREAAHDVTD</sequence>
<dbReference type="AlphaFoldDB" id="A0A4C1X642"/>
<feature type="region of interest" description="Disordered" evidence="1">
    <location>
        <begin position="28"/>
        <end position="72"/>
    </location>
</feature>
<dbReference type="Proteomes" id="UP000299102">
    <property type="component" value="Unassembled WGS sequence"/>
</dbReference>
<proteinExistence type="predicted"/>
<evidence type="ECO:0000256" key="1">
    <source>
        <dbReference type="SAM" id="MobiDB-lite"/>
    </source>
</evidence>
<feature type="compositionally biased region" description="Basic and acidic residues" evidence="1">
    <location>
        <begin position="62"/>
        <end position="72"/>
    </location>
</feature>
<feature type="compositionally biased region" description="Low complexity" evidence="1">
    <location>
        <begin position="42"/>
        <end position="54"/>
    </location>
</feature>
<evidence type="ECO:0000313" key="2">
    <source>
        <dbReference type="EMBL" id="GBP58352.1"/>
    </source>
</evidence>
<accession>A0A4C1X642</accession>
<organism evidence="2 3">
    <name type="scientific">Eumeta variegata</name>
    <name type="common">Bagworm moth</name>
    <name type="synonym">Eumeta japonica</name>
    <dbReference type="NCBI Taxonomy" id="151549"/>
    <lineage>
        <taxon>Eukaryota</taxon>
        <taxon>Metazoa</taxon>
        <taxon>Ecdysozoa</taxon>
        <taxon>Arthropoda</taxon>
        <taxon>Hexapoda</taxon>
        <taxon>Insecta</taxon>
        <taxon>Pterygota</taxon>
        <taxon>Neoptera</taxon>
        <taxon>Endopterygota</taxon>
        <taxon>Lepidoptera</taxon>
        <taxon>Glossata</taxon>
        <taxon>Ditrysia</taxon>
        <taxon>Tineoidea</taxon>
        <taxon>Psychidae</taxon>
        <taxon>Oiketicinae</taxon>
        <taxon>Eumeta</taxon>
    </lineage>
</organism>
<comment type="caution">
    <text evidence="2">The sequence shown here is derived from an EMBL/GenBank/DDBJ whole genome shotgun (WGS) entry which is preliminary data.</text>
</comment>
<reference evidence="2 3" key="1">
    <citation type="journal article" date="2019" name="Commun. Biol.">
        <title>The bagworm genome reveals a unique fibroin gene that provides high tensile strength.</title>
        <authorList>
            <person name="Kono N."/>
            <person name="Nakamura H."/>
            <person name="Ohtoshi R."/>
            <person name="Tomita M."/>
            <person name="Numata K."/>
            <person name="Arakawa K."/>
        </authorList>
    </citation>
    <scope>NUCLEOTIDE SEQUENCE [LARGE SCALE GENOMIC DNA]</scope>
</reference>
<keyword evidence="3" id="KW-1185">Reference proteome</keyword>